<geneLocation type="nucleomorph" evidence="1"/>
<name>A0A0H5BQZ0_9EUKA</name>
<keyword evidence="1" id="KW-0542">Nucleomorph</keyword>
<dbReference type="EMBL" id="AB996602">
    <property type="protein sequence ID" value="BAS01784.1"/>
    <property type="molecule type" value="Genomic_DNA"/>
</dbReference>
<protein>
    <submittedName>
        <fullName evidence="1">Uncharacterized protein</fullName>
    </submittedName>
</protein>
<organism evidence="1">
    <name type="scientific">Amorphochlora amoebiformis</name>
    <dbReference type="NCBI Taxonomy" id="1561963"/>
    <lineage>
        <taxon>Eukaryota</taxon>
        <taxon>Sar</taxon>
        <taxon>Rhizaria</taxon>
        <taxon>Cercozoa</taxon>
        <taxon>Chlorarachniophyceae</taxon>
        <taxon>Amorphochlora</taxon>
    </lineage>
</organism>
<reference evidence="1" key="1">
    <citation type="journal article" date="2015" name="Genome Biol. Evol.">
        <title>Nucleomorph Genome Sequences of Two Chlorarachniophytes, Amorphochlora amoebiformis and Lotharella vacuolata.</title>
        <authorList>
            <person name="Suzuki S."/>
            <person name="Shirato S."/>
            <person name="Hirakawa Y."/>
            <person name="Ishida K."/>
        </authorList>
    </citation>
    <scope>NUCLEOTIDE SEQUENCE</scope>
    <source>
        <strain evidence="1">CCMP2058</strain>
    </source>
</reference>
<sequence>MILKYDCNKNIIYLCKKKCKMAYLKGFKSLIIKKYSSISYFKNHYLFKHSNLFRNMLFHTSRNKSTYKDFLKNSFKILTLKRIIA</sequence>
<dbReference type="AlphaFoldDB" id="A0A0H5BQZ0"/>
<accession>A0A0H5BQZ0</accession>
<evidence type="ECO:0000313" key="1">
    <source>
        <dbReference type="EMBL" id="BAS01784.1"/>
    </source>
</evidence>
<proteinExistence type="predicted"/>